<dbReference type="GO" id="GO:0000049">
    <property type="term" value="F:tRNA binding"/>
    <property type="evidence" value="ECO:0007669"/>
    <property type="project" value="UniProtKB-UniRule"/>
</dbReference>
<comment type="catalytic activity">
    <reaction evidence="11">
        <text>a tRNA with a 3' CCA end + 2 CTP + ATP = a tRNA with a 3' CCACCA end + 3 diphosphate</text>
        <dbReference type="Rhea" id="RHEA:76235"/>
        <dbReference type="Rhea" id="RHEA-COMP:10468"/>
        <dbReference type="Rhea" id="RHEA-COMP:18655"/>
        <dbReference type="ChEBI" id="CHEBI:30616"/>
        <dbReference type="ChEBI" id="CHEBI:33019"/>
        <dbReference type="ChEBI" id="CHEBI:37563"/>
        <dbReference type="ChEBI" id="CHEBI:83071"/>
        <dbReference type="ChEBI" id="CHEBI:195187"/>
    </reaction>
</comment>
<evidence type="ECO:0000256" key="5">
    <source>
        <dbReference type="ARBA" id="ARBA00022723"/>
    </source>
</evidence>
<feature type="binding site" evidence="11">
    <location>
        <position position="154"/>
    </location>
    <ligand>
        <name>CTP</name>
        <dbReference type="ChEBI" id="CHEBI:37563"/>
    </ligand>
</feature>
<feature type="domain" description="CCA-adding enzyme C-terminal" evidence="14">
    <location>
        <begin position="248"/>
        <end position="390"/>
    </location>
</feature>
<evidence type="ECO:0000313" key="16">
    <source>
        <dbReference type="Proteomes" id="UP000028091"/>
    </source>
</evidence>
<evidence type="ECO:0000256" key="1">
    <source>
        <dbReference type="ARBA" id="ARBA00001946"/>
    </source>
</evidence>
<evidence type="ECO:0000256" key="6">
    <source>
        <dbReference type="ARBA" id="ARBA00022741"/>
    </source>
</evidence>
<dbReference type="SUPFAM" id="SSF81301">
    <property type="entry name" value="Nucleotidyltransferase"/>
    <property type="match status" value="1"/>
</dbReference>
<dbReference type="Gene3D" id="3.30.460.10">
    <property type="entry name" value="Beta Polymerase, domain 2"/>
    <property type="match status" value="1"/>
</dbReference>
<dbReference type="GO" id="GO:0000287">
    <property type="term" value="F:magnesium ion binding"/>
    <property type="evidence" value="ECO:0007669"/>
    <property type="project" value="UniProtKB-UniRule"/>
</dbReference>
<proteinExistence type="inferred from homology"/>
<dbReference type="AlphaFoldDB" id="A0A081LDM2"/>
<reference evidence="15 16" key="1">
    <citation type="submission" date="2012-09" db="EMBL/GenBank/DDBJ databases">
        <title>Genome Sequence of Bacillus sp. DW5-4.</title>
        <authorList>
            <person name="Lai Q."/>
            <person name="Liu Y."/>
            <person name="Shao Z."/>
        </authorList>
    </citation>
    <scope>NUCLEOTIDE SEQUENCE [LARGE SCALE GENOMIC DNA]</scope>
    <source>
        <strain evidence="15 16">DW5-4</strain>
    </source>
</reference>
<keyword evidence="5 11" id="KW-0479">Metal-binding</keyword>
<comment type="function">
    <text evidence="11">Catalyzes the addition and repair of the essential 3'-terminal CCA sequence in tRNAs without using a nucleic acid template. Adds these three nucleotides in the order of C, C, and A to the tRNA nucleotide-73, using CTP and ATP as substrates and producing inorganic pyrophosphate. tRNA 3'-terminal CCA addition is required both for tRNA processing and repair. Also involved in tRNA surveillance by mediating tandem CCA addition to generate a CCACCA at the 3' terminus of unstable tRNAs. While stable tRNAs receive only 3'-terminal CCA, unstable tRNAs are marked with CCACCA and rapidly degraded.</text>
</comment>
<keyword evidence="7 11" id="KW-0692">RNA repair</keyword>
<dbReference type="Proteomes" id="UP000028091">
    <property type="component" value="Unassembled WGS sequence"/>
</dbReference>
<dbReference type="Pfam" id="PF12627">
    <property type="entry name" value="PolyA_pol_RNAbd"/>
    <property type="match status" value="1"/>
</dbReference>
<gene>
    <name evidence="11" type="primary">cca</name>
    <name evidence="15" type="ORF">BA70_13525</name>
</gene>
<comment type="subunit">
    <text evidence="11">Homodimer.</text>
</comment>
<evidence type="ECO:0000256" key="8">
    <source>
        <dbReference type="ARBA" id="ARBA00022840"/>
    </source>
</evidence>
<feature type="binding site" evidence="11">
    <location>
        <position position="160"/>
    </location>
    <ligand>
        <name>CTP</name>
        <dbReference type="ChEBI" id="CHEBI:37563"/>
    </ligand>
</feature>
<feature type="binding site" evidence="11">
    <location>
        <position position="111"/>
    </location>
    <ligand>
        <name>CTP</name>
        <dbReference type="ChEBI" id="CHEBI:37563"/>
    </ligand>
</feature>
<dbReference type="RefSeq" id="WP_034318964.1">
    <property type="nucleotide sequence ID" value="NZ_JBCMYH010000014.1"/>
</dbReference>
<feature type="binding site" evidence="11">
    <location>
        <position position="27"/>
    </location>
    <ligand>
        <name>CTP</name>
        <dbReference type="ChEBI" id="CHEBI:37563"/>
    </ligand>
</feature>
<dbReference type="GO" id="GO:0160016">
    <property type="term" value="F:CCACCA tRNA nucleotidyltransferase activity"/>
    <property type="evidence" value="ECO:0007669"/>
    <property type="project" value="RHEA"/>
</dbReference>
<feature type="binding site" evidence="11">
    <location>
        <position position="154"/>
    </location>
    <ligand>
        <name>ATP</name>
        <dbReference type="ChEBI" id="CHEBI:30616"/>
    </ligand>
</feature>
<evidence type="ECO:0000259" key="13">
    <source>
        <dbReference type="Pfam" id="PF12627"/>
    </source>
</evidence>
<keyword evidence="8 11" id="KW-0067">ATP-binding</keyword>
<dbReference type="HAMAP" id="MF_01263">
    <property type="entry name" value="CCA_bact_type3"/>
    <property type="match status" value="1"/>
</dbReference>
<feature type="binding site" evidence="11">
    <location>
        <position position="40"/>
    </location>
    <ligand>
        <name>Mg(2+)</name>
        <dbReference type="ChEBI" id="CHEBI:18420"/>
    </ligand>
</feature>
<dbReference type="InterPro" id="IPR002646">
    <property type="entry name" value="PolA_pol_head_dom"/>
</dbReference>
<dbReference type="CDD" id="cd05398">
    <property type="entry name" value="NT_ClassII-CCAase"/>
    <property type="match status" value="1"/>
</dbReference>
<feature type="binding site" evidence="11">
    <location>
        <position position="163"/>
    </location>
    <ligand>
        <name>ATP</name>
        <dbReference type="ChEBI" id="CHEBI:30616"/>
    </ligand>
</feature>
<comment type="cofactor">
    <cofactor evidence="1 11">
        <name>Mg(2+)</name>
        <dbReference type="ChEBI" id="CHEBI:18420"/>
    </cofactor>
</comment>
<dbReference type="EMBL" id="JOTP01000004">
    <property type="protein sequence ID" value="KEP27348.1"/>
    <property type="molecule type" value="Genomic_DNA"/>
</dbReference>
<accession>A0A081LDM2</accession>
<feature type="binding site" evidence="11">
    <location>
        <position position="157"/>
    </location>
    <ligand>
        <name>ATP</name>
        <dbReference type="ChEBI" id="CHEBI:30616"/>
    </ligand>
</feature>
<dbReference type="Gene3D" id="1.20.58.560">
    <property type="match status" value="1"/>
</dbReference>
<keyword evidence="2 11" id="KW-0808">Transferase</keyword>
<sequence length="400" mass="45899">MNEPFTHAIPILHTLHEHGYQAYFVGGAVRDVLLDREIGDIDIATDATPDTVESLFEKTVDVGKEHGTVIVLHDGVSYEVTTFRTESEYEDFRRPKEVEFITSLKEDLLRRDLTINAMAMDINGEIIDHVGGKQDIERKRIQTVGDPACRFEEDALRMMRAVRFLSQLGFELAAETADAMKKDKHLLANISVERKKIEMEKLLKGRYCKQAIKVLISTKLYEELPGLQEGRLNESFQAFPYYLLDGLEEVWGAFIHLLGLDETEAVSLLKEWKLSTKLLKESVAISKYIDCDWDAEKMFEAGEHVLLSSLKITQLKHERRIFFDELEAAKHSYDALPIKKLQDLAVSGKDLMAFRQKASGKWIAEELHFVKKAVLQNRLENRKEAIEEWLIACDQQLEND</sequence>
<dbReference type="InterPro" id="IPR023068">
    <property type="entry name" value="CCA-adding_enz_firmicutes"/>
</dbReference>
<dbReference type="InterPro" id="IPR032828">
    <property type="entry name" value="PolyA_RNA-bd"/>
</dbReference>
<feature type="binding site" evidence="11">
    <location>
        <position position="157"/>
    </location>
    <ligand>
        <name>CTP</name>
        <dbReference type="ChEBI" id="CHEBI:37563"/>
    </ligand>
</feature>
<dbReference type="EC" id="2.7.7.72" evidence="11"/>
<dbReference type="PANTHER" id="PTHR46173">
    <property type="entry name" value="CCA TRNA NUCLEOTIDYLTRANSFERASE 1, MITOCHONDRIAL"/>
    <property type="match status" value="1"/>
</dbReference>
<comment type="similarity">
    <text evidence="11">Belongs to the tRNA nucleotidyltransferase/poly(A) polymerase family. Bacterial CCA-adding enzyme type 3 subfamily.</text>
</comment>
<feature type="binding site" evidence="11">
    <location>
        <position position="30"/>
    </location>
    <ligand>
        <name>ATP</name>
        <dbReference type="ChEBI" id="CHEBI:30616"/>
    </ligand>
</feature>
<comment type="caution">
    <text evidence="15">The sequence shown here is derived from an EMBL/GenBank/DDBJ whole genome shotgun (WGS) entry which is preliminary data.</text>
</comment>
<dbReference type="InterPro" id="IPR032810">
    <property type="entry name" value="CCA-adding_enz_C"/>
</dbReference>
<feature type="binding site" evidence="11">
    <location>
        <position position="27"/>
    </location>
    <ligand>
        <name>ATP</name>
        <dbReference type="ChEBI" id="CHEBI:30616"/>
    </ligand>
</feature>
<feature type="binding site" evidence="11">
    <location>
        <position position="42"/>
    </location>
    <ligand>
        <name>Mg(2+)</name>
        <dbReference type="ChEBI" id="CHEBI:18420"/>
    </ligand>
</feature>
<feature type="binding site" evidence="11">
    <location>
        <position position="30"/>
    </location>
    <ligand>
        <name>CTP</name>
        <dbReference type="ChEBI" id="CHEBI:37563"/>
    </ligand>
</feature>
<feature type="domain" description="tRNA nucleotidyltransferase/poly(A) polymerase RNA and SrmB- binding" evidence="13">
    <location>
        <begin position="169"/>
        <end position="227"/>
    </location>
</feature>
<evidence type="ECO:0000256" key="10">
    <source>
        <dbReference type="ARBA" id="ARBA00022884"/>
    </source>
</evidence>
<feature type="domain" description="Poly A polymerase head" evidence="12">
    <location>
        <begin position="22"/>
        <end position="141"/>
    </location>
</feature>
<dbReference type="NCBIfam" id="NF009814">
    <property type="entry name" value="PRK13299.1"/>
    <property type="match status" value="1"/>
</dbReference>
<dbReference type="GO" id="GO:0001680">
    <property type="term" value="P:tRNA 3'-terminal CCA addition"/>
    <property type="evidence" value="ECO:0007669"/>
    <property type="project" value="UniProtKB-UniRule"/>
</dbReference>
<dbReference type="InterPro" id="IPR050264">
    <property type="entry name" value="Bact_CCA-adding_enz_type3_sf"/>
</dbReference>
<dbReference type="eggNOG" id="COG0617">
    <property type="taxonomic scope" value="Bacteria"/>
</dbReference>
<feature type="binding site" evidence="11">
    <location>
        <position position="111"/>
    </location>
    <ligand>
        <name>ATP</name>
        <dbReference type="ChEBI" id="CHEBI:30616"/>
    </ligand>
</feature>
<comment type="miscellaneous">
    <text evidence="11">A single active site specifically recognizes both ATP and CTP and is responsible for their addition.</text>
</comment>
<feature type="binding site" evidence="11">
    <location>
        <position position="163"/>
    </location>
    <ligand>
        <name>CTP</name>
        <dbReference type="ChEBI" id="CHEBI:37563"/>
    </ligand>
</feature>
<evidence type="ECO:0000256" key="4">
    <source>
        <dbReference type="ARBA" id="ARBA00022695"/>
    </source>
</evidence>
<protein>
    <recommendedName>
        <fullName evidence="11">CCA-adding enzyme</fullName>
        <ecNumber evidence="11">2.7.7.72</ecNumber>
    </recommendedName>
    <alternativeName>
        <fullName evidence="11">CCA tRNA nucleotidyltransferase</fullName>
    </alternativeName>
    <alternativeName>
        <fullName evidence="11">tRNA CCA-pyrophosphorylase</fullName>
    </alternativeName>
    <alternativeName>
        <fullName evidence="11">tRNA adenylyl-/cytidylyl- transferase</fullName>
    </alternativeName>
    <alternativeName>
        <fullName evidence="11">tRNA nucleotidyltransferase</fullName>
    </alternativeName>
    <alternativeName>
        <fullName evidence="11">tRNA-NT</fullName>
    </alternativeName>
</protein>
<comment type="catalytic activity">
    <reaction evidence="11">
        <text>a tRNA precursor + 2 CTP + ATP = a tRNA with a 3' CCA end + 3 diphosphate</text>
        <dbReference type="Rhea" id="RHEA:14433"/>
        <dbReference type="Rhea" id="RHEA-COMP:10465"/>
        <dbReference type="Rhea" id="RHEA-COMP:10468"/>
        <dbReference type="ChEBI" id="CHEBI:30616"/>
        <dbReference type="ChEBI" id="CHEBI:33019"/>
        <dbReference type="ChEBI" id="CHEBI:37563"/>
        <dbReference type="ChEBI" id="CHEBI:74896"/>
        <dbReference type="ChEBI" id="CHEBI:83071"/>
        <dbReference type="EC" id="2.7.7.72"/>
    </reaction>
</comment>
<keyword evidence="6 11" id="KW-0547">Nucleotide-binding</keyword>
<evidence type="ECO:0000259" key="14">
    <source>
        <dbReference type="Pfam" id="PF13735"/>
    </source>
</evidence>
<evidence type="ECO:0000259" key="12">
    <source>
        <dbReference type="Pfam" id="PF01743"/>
    </source>
</evidence>
<dbReference type="InterPro" id="IPR043519">
    <property type="entry name" value="NT_sf"/>
</dbReference>
<dbReference type="GO" id="GO:0005524">
    <property type="term" value="F:ATP binding"/>
    <property type="evidence" value="ECO:0007669"/>
    <property type="project" value="UniProtKB-UniRule"/>
</dbReference>
<dbReference type="GO" id="GO:0042245">
    <property type="term" value="P:RNA repair"/>
    <property type="evidence" value="ECO:0007669"/>
    <property type="project" value="UniProtKB-KW"/>
</dbReference>
<feature type="binding site" evidence="11">
    <location>
        <position position="160"/>
    </location>
    <ligand>
        <name>ATP</name>
        <dbReference type="ChEBI" id="CHEBI:30616"/>
    </ligand>
</feature>
<dbReference type="Gene3D" id="1.10.110.30">
    <property type="match status" value="1"/>
</dbReference>
<keyword evidence="16" id="KW-1185">Reference proteome</keyword>
<evidence type="ECO:0000256" key="7">
    <source>
        <dbReference type="ARBA" id="ARBA00022800"/>
    </source>
</evidence>
<keyword evidence="4 11" id="KW-0548">Nucleotidyltransferase</keyword>
<dbReference type="OrthoDB" id="9805698at2"/>
<dbReference type="Pfam" id="PF13735">
    <property type="entry name" value="tRNA_NucTran2_2"/>
    <property type="match status" value="1"/>
</dbReference>
<dbReference type="Pfam" id="PF01743">
    <property type="entry name" value="PolyA_pol"/>
    <property type="match status" value="1"/>
</dbReference>
<name>A0A081LDM2_9BACI</name>
<dbReference type="SUPFAM" id="SSF81891">
    <property type="entry name" value="Poly A polymerase C-terminal region-like"/>
    <property type="match status" value="1"/>
</dbReference>
<dbReference type="PANTHER" id="PTHR46173:SF1">
    <property type="entry name" value="CCA TRNA NUCLEOTIDYLTRANSFERASE 1, MITOCHONDRIAL"/>
    <property type="match status" value="1"/>
</dbReference>
<dbReference type="Gene3D" id="1.10.246.80">
    <property type="match status" value="1"/>
</dbReference>
<evidence type="ECO:0000313" key="15">
    <source>
        <dbReference type="EMBL" id="KEP27348.1"/>
    </source>
</evidence>
<evidence type="ECO:0000256" key="2">
    <source>
        <dbReference type="ARBA" id="ARBA00022679"/>
    </source>
</evidence>
<evidence type="ECO:0000256" key="9">
    <source>
        <dbReference type="ARBA" id="ARBA00022842"/>
    </source>
</evidence>
<organism evidence="15 16">
    <name type="scientific">Bacillus zhangzhouensis</name>
    <dbReference type="NCBI Taxonomy" id="1178540"/>
    <lineage>
        <taxon>Bacteria</taxon>
        <taxon>Bacillati</taxon>
        <taxon>Bacillota</taxon>
        <taxon>Bacilli</taxon>
        <taxon>Bacillales</taxon>
        <taxon>Bacillaceae</taxon>
        <taxon>Bacillus</taxon>
    </lineage>
</organism>
<dbReference type="GO" id="GO:0004810">
    <property type="term" value="F:CCA tRNA nucleotidyltransferase activity"/>
    <property type="evidence" value="ECO:0007669"/>
    <property type="project" value="UniProtKB-UniRule"/>
</dbReference>
<evidence type="ECO:0000256" key="3">
    <source>
        <dbReference type="ARBA" id="ARBA00022694"/>
    </source>
</evidence>
<evidence type="ECO:0000256" key="11">
    <source>
        <dbReference type="HAMAP-Rule" id="MF_01263"/>
    </source>
</evidence>
<keyword evidence="3 11" id="KW-0819">tRNA processing</keyword>
<keyword evidence="10 11" id="KW-0694">RNA-binding</keyword>
<keyword evidence="9 11" id="KW-0460">Magnesium</keyword>